<dbReference type="EMBL" id="CP010945">
    <property type="protein sequence ID" value="AKV06812.1"/>
    <property type="molecule type" value="Genomic_DNA"/>
</dbReference>
<accession>A0A0K1QMD7</accession>
<reference evidence="1 2" key="1">
    <citation type="journal article" date="2012" name="J. Bacteriol.">
        <title>Draft genome sequence of the cyanide-utilizing bacterium Pseudomonas fluorescens strain NCIMB 11764.</title>
        <authorList>
            <person name="Vilo C.A."/>
            <person name="Benedik M.J."/>
            <person name="Kunz D.A."/>
            <person name="Dong Q."/>
        </authorList>
    </citation>
    <scope>NUCLEOTIDE SEQUENCE [LARGE SCALE GENOMIC DNA]</scope>
    <source>
        <strain evidence="1 2">NCIMB 11764</strain>
    </source>
</reference>
<dbReference type="OrthoDB" id="338425at2"/>
<dbReference type="PIRSF" id="PIRSF008505">
    <property type="entry name" value="UCP008505"/>
    <property type="match status" value="1"/>
</dbReference>
<evidence type="ECO:0000313" key="1">
    <source>
        <dbReference type="EMBL" id="AKV06812.1"/>
    </source>
</evidence>
<protein>
    <recommendedName>
        <fullName evidence="3">DUF4411 family protein</fullName>
    </recommendedName>
</protein>
<evidence type="ECO:0008006" key="3">
    <source>
        <dbReference type="Google" id="ProtNLM"/>
    </source>
</evidence>
<dbReference type="Pfam" id="PF14367">
    <property type="entry name" value="DUF4411"/>
    <property type="match status" value="1"/>
</dbReference>
<evidence type="ECO:0000313" key="2">
    <source>
        <dbReference type="Proteomes" id="UP000017175"/>
    </source>
</evidence>
<organism evidence="1 2">
    <name type="scientific">Pseudomonas fluorescens NCIMB 11764</name>
    <dbReference type="NCBI Taxonomy" id="1221522"/>
    <lineage>
        <taxon>Bacteria</taxon>
        <taxon>Pseudomonadati</taxon>
        <taxon>Pseudomonadota</taxon>
        <taxon>Gammaproteobacteria</taxon>
        <taxon>Pseudomonadales</taxon>
        <taxon>Pseudomonadaceae</taxon>
        <taxon>Pseudomonas</taxon>
    </lineage>
</organism>
<dbReference type="InterPro" id="IPR016541">
    <property type="entry name" value="UCP008505"/>
</dbReference>
<sequence>MSYLLDANSYIQAKNTHYRMVFCPGFWDWLDSASDAGKISSVTSVYKELVDYGDELSEWAKERTNHFLSVNDASTQITFAQIATFVMDLPLPKKTEKKRFLEGADLWLIAKAGATGQTVVTHEVLVPPTSQKIKIPNICQQFNVPYMSAFDLLETLDAKLVLGTLSSNPSA</sequence>
<proteinExistence type="predicted"/>
<dbReference type="RefSeq" id="WP_017340332.1">
    <property type="nucleotide sequence ID" value="NZ_CP010945.1"/>
</dbReference>
<dbReference type="eggNOG" id="COG1487">
    <property type="taxonomic scope" value="Bacteria"/>
</dbReference>
<dbReference type="Proteomes" id="UP000017175">
    <property type="component" value="Chromosome"/>
</dbReference>
<gene>
    <name evidence="1" type="ORF">B723_10530</name>
</gene>
<name>A0A0K1QMD7_PSEFL</name>
<dbReference type="AlphaFoldDB" id="A0A0K1QMD7"/>